<dbReference type="Proteomes" id="UP000222542">
    <property type="component" value="Unassembled WGS sequence"/>
</dbReference>
<evidence type="ECO:0000313" key="3">
    <source>
        <dbReference type="Proteomes" id="UP000222542"/>
    </source>
</evidence>
<dbReference type="SMART" id="SM00343">
    <property type="entry name" value="ZnF_C2HC"/>
    <property type="match status" value="2"/>
</dbReference>
<sequence>MCFPYFGDRLREYVVHSAFFEQGKSCFICKKGGHRANVCPERGERGHGGSKSSKICLKCGDSGHDMFSCKNNYAGDDLKVCVAEETFNLEFYVVLSEFISVPFLLLPLMGNTMLHLHEHECYLSFESRDVAGVDKR</sequence>
<dbReference type="Gene3D" id="4.10.60.10">
    <property type="entry name" value="Zinc finger, CCHC-type"/>
    <property type="match status" value="1"/>
</dbReference>
<dbReference type="PANTHER" id="PTHR46978">
    <property type="entry name" value="ZINC KNUCKLE (CCHC-TYPE) FAMILY PROTEIN"/>
    <property type="match status" value="1"/>
</dbReference>
<dbReference type="EMBL" id="AYRZ02008222">
    <property type="protein sequence ID" value="PHT37392.1"/>
    <property type="molecule type" value="Genomic_DNA"/>
</dbReference>
<dbReference type="PANTHER" id="PTHR46978:SF8">
    <property type="entry name" value="PROTEIN AIR1-LIKE ISOFORM X1"/>
    <property type="match status" value="1"/>
</dbReference>
<dbReference type="SUPFAM" id="SSF57756">
    <property type="entry name" value="Retrovirus zinc finger-like domains"/>
    <property type="match status" value="1"/>
</dbReference>
<reference evidence="2 3" key="2">
    <citation type="journal article" date="2017" name="Genome Biol.">
        <title>New reference genome sequences of hot pepper reveal the massive evolution of plant disease-resistance genes by retroduplication.</title>
        <authorList>
            <person name="Kim S."/>
            <person name="Park J."/>
            <person name="Yeom S.I."/>
            <person name="Kim Y.M."/>
            <person name="Seo E."/>
            <person name="Kim K.T."/>
            <person name="Kim M.S."/>
            <person name="Lee J.M."/>
            <person name="Cheong K."/>
            <person name="Shin H.S."/>
            <person name="Kim S.B."/>
            <person name="Han K."/>
            <person name="Lee J."/>
            <person name="Park M."/>
            <person name="Lee H.A."/>
            <person name="Lee H.Y."/>
            <person name="Lee Y."/>
            <person name="Oh S."/>
            <person name="Lee J.H."/>
            <person name="Choi E."/>
            <person name="Choi E."/>
            <person name="Lee S.E."/>
            <person name="Jeon J."/>
            <person name="Kim H."/>
            <person name="Choi G."/>
            <person name="Song H."/>
            <person name="Lee J."/>
            <person name="Lee S.C."/>
            <person name="Kwon J.K."/>
            <person name="Lee H.Y."/>
            <person name="Koo N."/>
            <person name="Hong Y."/>
            <person name="Kim R.W."/>
            <person name="Kang W.H."/>
            <person name="Huh J.H."/>
            <person name="Kang B.C."/>
            <person name="Yang T.J."/>
            <person name="Lee Y.H."/>
            <person name="Bennetzen J.L."/>
            <person name="Choi D."/>
        </authorList>
    </citation>
    <scope>NUCLEOTIDE SEQUENCE [LARGE SCALE GENOMIC DNA]</scope>
    <source>
        <strain evidence="3">cv. CM334</strain>
    </source>
</reference>
<dbReference type="GO" id="GO:0008270">
    <property type="term" value="F:zinc ion binding"/>
    <property type="evidence" value="ECO:0007669"/>
    <property type="project" value="InterPro"/>
</dbReference>
<evidence type="ECO:0000313" key="2">
    <source>
        <dbReference type="EMBL" id="PHT37392.1"/>
    </source>
</evidence>
<dbReference type="GO" id="GO:0003676">
    <property type="term" value="F:nucleic acid binding"/>
    <property type="evidence" value="ECO:0007669"/>
    <property type="project" value="InterPro"/>
</dbReference>
<dbReference type="AlphaFoldDB" id="A0A2G2VWP1"/>
<dbReference type="STRING" id="4072.A0A2G2VWP1"/>
<dbReference type="InterPro" id="IPR001878">
    <property type="entry name" value="Znf_CCHC"/>
</dbReference>
<evidence type="ECO:0000259" key="1">
    <source>
        <dbReference type="SMART" id="SM00343"/>
    </source>
</evidence>
<gene>
    <name evidence="2" type="ORF">T459_35676</name>
</gene>
<organism evidence="2 3">
    <name type="scientific">Capsicum annuum</name>
    <name type="common">Capsicum pepper</name>
    <dbReference type="NCBI Taxonomy" id="4072"/>
    <lineage>
        <taxon>Eukaryota</taxon>
        <taxon>Viridiplantae</taxon>
        <taxon>Streptophyta</taxon>
        <taxon>Embryophyta</taxon>
        <taxon>Tracheophyta</taxon>
        <taxon>Spermatophyta</taxon>
        <taxon>Magnoliopsida</taxon>
        <taxon>eudicotyledons</taxon>
        <taxon>Gunneridae</taxon>
        <taxon>Pentapetalae</taxon>
        <taxon>asterids</taxon>
        <taxon>lamiids</taxon>
        <taxon>Solanales</taxon>
        <taxon>Solanaceae</taxon>
        <taxon>Solanoideae</taxon>
        <taxon>Capsiceae</taxon>
        <taxon>Capsicum</taxon>
    </lineage>
</organism>
<dbReference type="Gramene" id="PHT37392">
    <property type="protein sequence ID" value="PHT37392"/>
    <property type="gene ID" value="T459_35676"/>
</dbReference>
<proteinExistence type="predicted"/>
<comment type="caution">
    <text evidence="2">The sequence shown here is derived from an EMBL/GenBank/DDBJ whole genome shotgun (WGS) entry which is preliminary data.</text>
</comment>
<name>A0A2G2VWP1_CAPAN</name>
<keyword evidence="3" id="KW-1185">Reference proteome</keyword>
<feature type="domain" description="CCHC-type" evidence="1">
    <location>
        <begin position="55"/>
        <end position="71"/>
    </location>
</feature>
<reference evidence="2 3" key="1">
    <citation type="journal article" date="2014" name="Nat. Genet.">
        <title>Genome sequence of the hot pepper provides insights into the evolution of pungency in Capsicum species.</title>
        <authorList>
            <person name="Kim S."/>
            <person name="Park M."/>
            <person name="Yeom S.I."/>
            <person name="Kim Y.M."/>
            <person name="Lee J.M."/>
            <person name="Lee H.A."/>
            <person name="Seo E."/>
            <person name="Choi J."/>
            <person name="Cheong K."/>
            <person name="Kim K.T."/>
            <person name="Jung K."/>
            <person name="Lee G.W."/>
            <person name="Oh S.K."/>
            <person name="Bae C."/>
            <person name="Kim S.B."/>
            <person name="Lee H.Y."/>
            <person name="Kim S.Y."/>
            <person name="Kim M.S."/>
            <person name="Kang B.C."/>
            <person name="Jo Y.D."/>
            <person name="Yang H.B."/>
            <person name="Jeong H.J."/>
            <person name="Kang W.H."/>
            <person name="Kwon J.K."/>
            <person name="Shin C."/>
            <person name="Lim J.Y."/>
            <person name="Park J.H."/>
            <person name="Huh J.H."/>
            <person name="Kim J.S."/>
            <person name="Kim B.D."/>
            <person name="Cohen O."/>
            <person name="Paran I."/>
            <person name="Suh M.C."/>
            <person name="Lee S.B."/>
            <person name="Kim Y.K."/>
            <person name="Shin Y."/>
            <person name="Noh S.J."/>
            <person name="Park J."/>
            <person name="Seo Y.S."/>
            <person name="Kwon S.Y."/>
            <person name="Kim H.A."/>
            <person name="Park J.M."/>
            <person name="Kim H.J."/>
            <person name="Choi S.B."/>
            <person name="Bosland P.W."/>
            <person name="Reeves G."/>
            <person name="Jo S.H."/>
            <person name="Lee B.W."/>
            <person name="Cho H.T."/>
            <person name="Choi H.S."/>
            <person name="Lee M.S."/>
            <person name="Yu Y."/>
            <person name="Do Choi Y."/>
            <person name="Park B.S."/>
            <person name="van Deynze A."/>
            <person name="Ashrafi H."/>
            <person name="Hill T."/>
            <person name="Kim W.T."/>
            <person name="Pai H.S."/>
            <person name="Ahn H.K."/>
            <person name="Yeam I."/>
            <person name="Giovannoni J.J."/>
            <person name="Rose J.K."/>
            <person name="Sorensen I."/>
            <person name="Lee S.J."/>
            <person name="Kim R.W."/>
            <person name="Choi I.Y."/>
            <person name="Choi B.S."/>
            <person name="Lim J.S."/>
            <person name="Lee Y.H."/>
            <person name="Choi D."/>
        </authorList>
    </citation>
    <scope>NUCLEOTIDE SEQUENCE [LARGE SCALE GENOMIC DNA]</scope>
    <source>
        <strain evidence="3">cv. CM334</strain>
    </source>
</reference>
<protein>
    <recommendedName>
        <fullName evidence="1">CCHC-type domain-containing protein</fullName>
    </recommendedName>
</protein>
<dbReference type="InterPro" id="IPR036875">
    <property type="entry name" value="Znf_CCHC_sf"/>
</dbReference>
<accession>A0A2G2VWP1</accession>
<feature type="domain" description="CCHC-type" evidence="1">
    <location>
        <begin position="25"/>
        <end position="41"/>
    </location>
</feature>